<dbReference type="AlphaFoldDB" id="A0A1H1QER1"/>
<dbReference type="RefSeq" id="WP_091369461.1">
    <property type="nucleotide sequence ID" value="NZ_LT629740.1"/>
</dbReference>
<evidence type="ECO:0000313" key="2">
    <source>
        <dbReference type="Proteomes" id="UP000199679"/>
    </source>
</evidence>
<accession>A0A1H1QER1</accession>
<gene>
    <name evidence="1" type="ORF">SAMN05216490_0755</name>
</gene>
<evidence type="ECO:0000313" key="1">
    <source>
        <dbReference type="EMBL" id="SDS21854.1"/>
    </source>
</evidence>
<organism evidence="1 2">
    <name type="scientific">Mucilaginibacter mallensis</name>
    <dbReference type="NCBI Taxonomy" id="652787"/>
    <lineage>
        <taxon>Bacteria</taxon>
        <taxon>Pseudomonadati</taxon>
        <taxon>Bacteroidota</taxon>
        <taxon>Sphingobacteriia</taxon>
        <taxon>Sphingobacteriales</taxon>
        <taxon>Sphingobacteriaceae</taxon>
        <taxon>Mucilaginibacter</taxon>
    </lineage>
</organism>
<protein>
    <submittedName>
        <fullName evidence="1">Thioredoxin</fullName>
    </submittedName>
</protein>
<reference evidence="1 2" key="1">
    <citation type="submission" date="2016-10" db="EMBL/GenBank/DDBJ databases">
        <authorList>
            <person name="de Groot N.N."/>
        </authorList>
    </citation>
    <scope>NUCLEOTIDE SEQUENCE [LARGE SCALE GENOMIC DNA]</scope>
    <source>
        <strain evidence="1 2">MP1X4</strain>
    </source>
</reference>
<dbReference type="Pfam" id="PF14595">
    <property type="entry name" value="Thioredoxin_9"/>
    <property type="match status" value="1"/>
</dbReference>
<sequence length="197" mass="22499">MSFTYTHQLIDSAYTYTAYRQKLDEMLSLPPADAIAEKVRPHIINNIKLMEEYDHSYQVFDSLKAALEKAPATTWLVLTEGWCGDAAFNVPMLHVIEKAIPEKVKLRVLFRDSNLDVMDDNLTDGGRSIPKMVVLSEDLQVLGHWGPRPAELQTLLKAWKGEGLTLHDIIPRVHAWYNANKTYTLQTELKTLIELYS</sequence>
<dbReference type="EMBL" id="LT629740">
    <property type="protein sequence ID" value="SDS21854.1"/>
    <property type="molecule type" value="Genomic_DNA"/>
</dbReference>
<dbReference type="OrthoDB" id="6120799at2"/>
<dbReference type="Proteomes" id="UP000199679">
    <property type="component" value="Chromosome I"/>
</dbReference>
<proteinExistence type="predicted"/>
<keyword evidence="2" id="KW-1185">Reference proteome</keyword>
<name>A0A1H1QER1_MUCMA</name>
<dbReference type="STRING" id="652787.SAMN05216490_0755"/>
<dbReference type="Gene3D" id="3.40.30.10">
    <property type="entry name" value="Glutaredoxin"/>
    <property type="match status" value="1"/>
</dbReference>